<name>A0A9W6XPH8_9STRA</name>
<keyword evidence="3" id="KW-1185">Reference proteome</keyword>
<dbReference type="Proteomes" id="UP001165121">
    <property type="component" value="Unassembled WGS sequence"/>
</dbReference>
<gene>
    <name evidence="2" type="ORF">Pfra01_001403200</name>
</gene>
<proteinExistence type="predicted"/>
<protein>
    <submittedName>
        <fullName evidence="2">Unnamed protein product</fullName>
    </submittedName>
</protein>
<organism evidence="2 3">
    <name type="scientific">Phytophthora fragariaefolia</name>
    <dbReference type="NCBI Taxonomy" id="1490495"/>
    <lineage>
        <taxon>Eukaryota</taxon>
        <taxon>Sar</taxon>
        <taxon>Stramenopiles</taxon>
        <taxon>Oomycota</taxon>
        <taxon>Peronosporomycetes</taxon>
        <taxon>Peronosporales</taxon>
        <taxon>Peronosporaceae</taxon>
        <taxon>Phytophthora</taxon>
    </lineage>
</organism>
<evidence type="ECO:0000313" key="3">
    <source>
        <dbReference type="Proteomes" id="UP001165121"/>
    </source>
</evidence>
<accession>A0A9W6XPH8</accession>
<evidence type="ECO:0000256" key="1">
    <source>
        <dbReference type="SAM" id="MobiDB-lite"/>
    </source>
</evidence>
<feature type="region of interest" description="Disordered" evidence="1">
    <location>
        <begin position="197"/>
        <end position="218"/>
    </location>
</feature>
<dbReference type="AlphaFoldDB" id="A0A9W6XPH8"/>
<dbReference type="OrthoDB" id="116183at2759"/>
<reference evidence="2" key="1">
    <citation type="submission" date="2023-04" db="EMBL/GenBank/DDBJ databases">
        <title>Phytophthora fragariaefolia NBRC 109709.</title>
        <authorList>
            <person name="Ichikawa N."/>
            <person name="Sato H."/>
            <person name="Tonouchi N."/>
        </authorList>
    </citation>
    <scope>NUCLEOTIDE SEQUENCE</scope>
    <source>
        <strain evidence="2">NBRC 109709</strain>
    </source>
</reference>
<evidence type="ECO:0000313" key="2">
    <source>
        <dbReference type="EMBL" id="GMF42606.1"/>
    </source>
</evidence>
<dbReference type="EMBL" id="BSXT01001457">
    <property type="protein sequence ID" value="GMF42606.1"/>
    <property type="molecule type" value="Genomic_DNA"/>
</dbReference>
<comment type="caution">
    <text evidence="2">The sequence shown here is derived from an EMBL/GenBank/DDBJ whole genome shotgun (WGS) entry which is preliminary data.</text>
</comment>
<sequence length="347" mass="39118">MVTAEQFCTILLCSSNCINNCVESCSASSSNNLDVILDSPSKLTYASLKYGGRRHRGPDKELRKLHRIDGKFRSIILLCVNIPLQSLTDNIIIAPPCRSEVSDNRQDRDNHVTKGIFFFVRLLGARIDKSSDLDQLANTHRDKIAIYASISAYRISTVNFFPSPQYKNHSHKAKLPKCTTTTFSDLLLGFNEGASVDIESSSSSDEDELHCEERTEHEEDGLINANGRTWTPCEAVLVDPGAHIQPRRAWLLWPQPLTLGDRTLAKYFYLMYPMSTLPSTMSSTNRNHQKKQSPYQCGGWFKWIGIRLAMAYEPRRGPLPTYWEHRTQAGGVGNAASFGQRFGMTRH</sequence>